<keyword evidence="3" id="KW-1185">Reference proteome</keyword>
<sequence>MSKTLFGRPTQFAVMLSPWHLVVHRVKEDDSAFAELLHSTITNFVGLDETCTRRTTVETDSDGLNGPGAAKRVRFANTHDGDSKALPVEPEPPDRRNDATTESYHVEIGEISPGAAERPPNAEDVDPLEV</sequence>
<dbReference type="OrthoDB" id="126184at2759"/>
<reference evidence="2" key="1">
    <citation type="submission" date="2023-04" db="EMBL/GenBank/DDBJ databases">
        <title>Phytophthora fragariaefolia NBRC 109709.</title>
        <authorList>
            <person name="Ichikawa N."/>
            <person name="Sato H."/>
            <person name="Tonouchi N."/>
        </authorList>
    </citation>
    <scope>NUCLEOTIDE SEQUENCE</scope>
    <source>
        <strain evidence="2">NBRC 109709</strain>
    </source>
</reference>
<organism evidence="2 3">
    <name type="scientific">Phytophthora fragariaefolia</name>
    <dbReference type="NCBI Taxonomy" id="1490495"/>
    <lineage>
        <taxon>Eukaryota</taxon>
        <taxon>Sar</taxon>
        <taxon>Stramenopiles</taxon>
        <taxon>Oomycota</taxon>
        <taxon>Peronosporomycetes</taxon>
        <taxon>Peronosporales</taxon>
        <taxon>Peronosporaceae</taxon>
        <taxon>Phytophthora</taxon>
    </lineage>
</organism>
<evidence type="ECO:0000256" key="1">
    <source>
        <dbReference type="SAM" id="MobiDB-lite"/>
    </source>
</evidence>
<evidence type="ECO:0000313" key="3">
    <source>
        <dbReference type="Proteomes" id="UP001165121"/>
    </source>
</evidence>
<dbReference type="EMBL" id="BSXT01004514">
    <property type="protein sequence ID" value="GMF58108.1"/>
    <property type="molecule type" value="Genomic_DNA"/>
</dbReference>
<protein>
    <submittedName>
        <fullName evidence="2">Unnamed protein product</fullName>
    </submittedName>
</protein>
<name>A0A9W6YCA7_9STRA</name>
<proteinExistence type="predicted"/>
<accession>A0A9W6YCA7</accession>
<gene>
    <name evidence="2" type="ORF">Pfra01_002493100</name>
</gene>
<feature type="compositionally biased region" description="Basic and acidic residues" evidence="1">
    <location>
        <begin position="92"/>
        <end position="108"/>
    </location>
</feature>
<dbReference type="Proteomes" id="UP001165121">
    <property type="component" value="Unassembled WGS sequence"/>
</dbReference>
<dbReference type="AlphaFoldDB" id="A0A9W6YCA7"/>
<feature type="region of interest" description="Disordered" evidence="1">
    <location>
        <begin position="57"/>
        <end position="130"/>
    </location>
</feature>
<comment type="caution">
    <text evidence="2">The sequence shown here is derived from an EMBL/GenBank/DDBJ whole genome shotgun (WGS) entry which is preliminary data.</text>
</comment>
<evidence type="ECO:0000313" key="2">
    <source>
        <dbReference type="EMBL" id="GMF58108.1"/>
    </source>
</evidence>